<evidence type="ECO:0000256" key="2">
    <source>
        <dbReference type="ARBA" id="ARBA00022723"/>
    </source>
</evidence>
<evidence type="ECO:0000313" key="7">
    <source>
        <dbReference type="Proteomes" id="UP000771797"/>
    </source>
</evidence>
<accession>A0ABQ6YA66</accession>
<protein>
    <submittedName>
        <fullName evidence="6">Creatininase</fullName>
    </submittedName>
</protein>
<evidence type="ECO:0000256" key="3">
    <source>
        <dbReference type="ARBA" id="ARBA00022801"/>
    </source>
</evidence>
<dbReference type="SUPFAM" id="SSF102215">
    <property type="entry name" value="Creatininase"/>
    <property type="match status" value="1"/>
</dbReference>
<dbReference type="Gene3D" id="3.40.50.10310">
    <property type="entry name" value="Creatininase"/>
    <property type="match status" value="1"/>
</dbReference>
<evidence type="ECO:0000256" key="5">
    <source>
        <dbReference type="ARBA" id="ARBA00024029"/>
    </source>
</evidence>
<dbReference type="InterPro" id="IPR003785">
    <property type="entry name" value="Creatininase/forma_Hydrolase"/>
</dbReference>
<dbReference type="RefSeq" id="WP_159660376.1">
    <property type="nucleotide sequence ID" value="NZ_AQPF01000008.1"/>
</dbReference>
<evidence type="ECO:0000256" key="1">
    <source>
        <dbReference type="ARBA" id="ARBA00001947"/>
    </source>
</evidence>
<dbReference type="Pfam" id="PF02633">
    <property type="entry name" value="Creatininase"/>
    <property type="match status" value="1"/>
</dbReference>
<dbReference type="EMBL" id="AQPF01000008">
    <property type="protein sequence ID" value="KAF0806525.1"/>
    <property type="molecule type" value="Genomic_DNA"/>
</dbReference>
<gene>
    <name evidence="6" type="ORF">A6D6_01523</name>
</gene>
<comment type="cofactor">
    <cofactor evidence="1">
        <name>Zn(2+)</name>
        <dbReference type="ChEBI" id="CHEBI:29105"/>
    </cofactor>
</comment>
<dbReference type="InterPro" id="IPR024087">
    <property type="entry name" value="Creatininase-like_sf"/>
</dbReference>
<name>A0ABQ6YA66_9GAMM</name>
<dbReference type="PANTHER" id="PTHR35005:SF1">
    <property type="entry name" value="2-AMINO-5-FORMYLAMINO-6-RIBOSYLAMINOPYRIMIDIN-4(3H)-ONE 5'-MONOPHOSPHATE DEFORMYLASE"/>
    <property type="match status" value="1"/>
</dbReference>
<keyword evidence="4" id="KW-0862">Zinc</keyword>
<proteinExistence type="inferred from homology"/>
<dbReference type="Proteomes" id="UP000771797">
    <property type="component" value="Unassembled WGS sequence"/>
</dbReference>
<comment type="caution">
    <text evidence="6">The sequence shown here is derived from an EMBL/GenBank/DDBJ whole genome shotgun (WGS) entry which is preliminary data.</text>
</comment>
<comment type="similarity">
    <text evidence="5">Belongs to the creatininase superfamily.</text>
</comment>
<sequence>MSQLNGCVPPHRFLPYLTAPEIEALPDKANTVIVLPIGAIEQHGPHLPICTDTAIATEVSGQALAALPESVPAFALPPVWCGKSNEHIQFSGTVILKADTLLRVLWDIGESVYRMGFRKLVLVNGHGGQPQVVEIVARDLRAEYPDFCLFPVFTWGVPNRAGECLSEREKAEGIHAGRAETSLMLALTPNHVHLDRAVGEYPCSHHHGLLTPEGRFRFAWLTHDLSASGVVGDPEGSSREEGEMVLASLVEGWVAALEEIHRFRMPAQRADQ</sequence>
<keyword evidence="3" id="KW-0378">Hydrolase</keyword>
<organism evidence="6 7">
    <name type="scientific">Alcanivorax xiamenensis</name>
    <dbReference type="NCBI Taxonomy" id="1177156"/>
    <lineage>
        <taxon>Bacteria</taxon>
        <taxon>Pseudomonadati</taxon>
        <taxon>Pseudomonadota</taxon>
        <taxon>Gammaproteobacteria</taxon>
        <taxon>Oceanospirillales</taxon>
        <taxon>Alcanivoracaceae</taxon>
        <taxon>Alcanivorax</taxon>
    </lineage>
</organism>
<keyword evidence="2" id="KW-0479">Metal-binding</keyword>
<dbReference type="PANTHER" id="PTHR35005">
    <property type="entry name" value="3-DEHYDRO-SCYLLO-INOSOSE HYDROLASE"/>
    <property type="match status" value="1"/>
</dbReference>
<evidence type="ECO:0000256" key="4">
    <source>
        <dbReference type="ARBA" id="ARBA00022833"/>
    </source>
</evidence>
<keyword evidence="7" id="KW-1185">Reference proteome</keyword>
<reference evidence="6 7" key="1">
    <citation type="submission" date="2012-09" db="EMBL/GenBank/DDBJ databases">
        <title>Genome Sequence of alkane-degrading Bacterium Alcanivorax sp. 6-D-6.</title>
        <authorList>
            <person name="Lai Q."/>
            <person name="Shao Z."/>
        </authorList>
    </citation>
    <scope>NUCLEOTIDE SEQUENCE [LARGE SCALE GENOMIC DNA]</scope>
    <source>
        <strain evidence="6 7">6-D-6</strain>
    </source>
</reference>
<evidence type="ECO:0000313" key="6">
    <source>
        <dbReference type="EMBL" id="KAF0806525.1"/>
    </source>
</evidence>